<dbReference type="EMBL" id="JBBUTG010000028">
    <property type="protein sequence ID" value="MEK8034399.1"/>
    <property type="molecule type" value="Genomic_DNA"/>
</dbReference>
<gene>
    <name evidence="1" type="ORF">AACH06_26525</name>
</gene>
<organism evidence="1 2">
    <name type="scientific">Ideonella lacteola</name>
    <dbReference type="NCBI Taxonomy" id="2984193"/>
    <lineage>
        <taxon>Bacteria</taxon>
        <taxon>Pseudomonadati</taxon>
        <taxon>Pseudomonadota</taxon>
        <taxon>Betaproteobacteria</taxon>
        <taxon>Burkholderiales</taxon>
        <taxon>Sphaerotilaceae</taxon>
        <taxon>Ideonella</taxon>
    </lineage>
</organism>
<evidence type="ECO:0000313" key="1">
    <source>
        <dbReference type="EMBL" id="MEK8034399.1"/>
    </source>
</evidence>
<protein>
    <submittedName>
        <fullName evidence="1">Uncharacterized protein</fullName>
    </submittedName>
</protein>
<accession>A0ABU9BXC0</accession>
<proteinExistence type="predicted"/>
<comment type="caution">
    <text evidence="1">The sequence shown here is derived from an EMBL/GenBank/DDBJ whole genome shotgun (WGS) entry which is preliminary data.</text>
</comment>
<sequence>MLLLNYLSAPIPEPSTGEPWGSEPHVDAGMQAAARAWLESAEPLRLGLRAGALMDRVRWFGRLLSLCAPADRERWLADQVAAGQRHPLAASPLHEELDPKLFDVRLPAEARLKLQALWLAIIAPGAVCLDAERRERESNQARDLMRGWLQGSGAA</sequence>
<evidence type="ECO:0000313" key="2">
    <source>
        <dbReference type="Proteomes" id="UP001371218"/>
    </source>
</evidence>
<keyword evidence="2" id="KW-1185">Reference proteome</keyword>
<dbReference type="Proteomes" id="UP001371218">
    <property type="component" value="Unassembled WGS sequence"/>
</dbReference>
<reference evidence="1 2" key="1">
    <citation type="submission" date="2024-04" db="EMBL/GenBank/DDBJ databases">
        <title>Novel species of the genus Ideonella isolated from streams.</title>
        <authorList>
            <person name="Lu H."/>
        </authorList>
    </citation>
    <scope>NUCLEOTIDE SEQUENCE [LARGE SCALE GENOMIC DNA]</scope>
    <source>
        <strain evidence="1 2">DXS29W</strain>
    </source>
</reference>
<name>A0ABU9BXC0_9BURK</name>
<dbReference type="RefSeq" id="WP_341428827.1">
    <property type="nucleotide sequence ID" value="NZ_JBBUTG010000028.1"/>
</dbReference>